<dbReference type="GeneID" id="35778775"/>
<sequence length="87" mass="9457">MPTPSASEKNLAILYFASLAEQAGKDEETIRFDGDNLTELYQTLSAHYGFKLAQTKLAVAINHHIANWQTPLQDGDIIAFIPPVAGG</sequence>
<dbReference type="Pfam" id="PF02597">
    <property type="entry name" value="ThiS"/>
    <property type="match status" value="1"/>
</dbReference>
<dbReference type="UniPathway" id="UPA00344"/>
<dbReference type="PANTHER" id="PTHR33359">
    <property type="entry name" value="MOLYBDOPTERIN SYNTHASE SULFUR CARRIER SUBUNIT"/>
    <property type="match status" value="1"/>
</dbReference>
<dbReference type="SUPFAM" id="SSF54285">
    <property type="entry name" value="MoaD/ThiS"/>
    <property type="match status" value="1"/>
</dbReference>
<dbReference type="InterPro" id="IPR010038">
    <property type="entry name" value="MoaD_arc-typ"/>
</dbReference>
<dbReference type="PANTHER" id="PTHR33359:SF1">
    <property type="entry name" value="MOLYBDOPTERIN SYNTHASE SULFUR CARRIER SUBUNIT"/>
    <property type="match status" value="1"/>
</dbReference>
<name>A0A109WBR7_FAUOS</name>
<reference evidence="5 7" key="2">
    <citation type="submission" date="2018-06" db="EMBL/GenBank/DDBJ databases">
        <authorList>
            <consortium name="Pathogen Informatics"/>
            <person name="Doyle S."/>
        </authorList>
    </citation>
    <scope>NUCLEOTIDE SEQUENCE [LARGE SCALE GENOMIC DNA]</scope>
    <source>
        <strain evidence="5 7">NCTC10465</strain>
    </source>
</reference>
<dbReference type="Gene3D" id="3.10.20.30">
    <property type="match status" value="1"/>
</dbReference>
<evidence type="ECO:0000313" key="4">
    <source>
        <dbReference type="EMBL" id="PKZ68509.1"/>
    </source>
</evidence>
<gene>
    <name evidence="4" type="primary">moaD</name>
    <name evidence="4" type="ORF">CYJ96_07745</name>
    <name evidence="5" type="ORF">NCTC10465_00137</name>
</gene>
<comment type="similarity">
    <text evidence="2">Belongs to the MoaD family.</text>
</comment>
<dbReference type="InterPro" id="IPR044672">
    <property type="entry name" value="MOCS2A"/>
</dbReference>
<dbReference type="Proteomes" id="UP000234914">
    <property type="component" value="Unassembled WGS sequence"/>
</dbReference>
<evidence type="ECO:0000256" key="3">
    <source>
        <dbReference type="ARBA" id="ARBA00024247"/>
    </source>
</evidence>
<dbReference type="RefSeq" id="WP_062332786.1">
    <property type="nucleotide sequence ID" value="NZ_CBCRZU010000004.1"/>
</dbReference>
<organism evidence="4 6">
    <name type="scientific">Faucicola osloensis</name>
    <name type="common">Moraxella osloensis</name>
    <dbReference type="NCBI Taxonomy" id="34062"/>
    <lineage>
        <taxon>Bacteria</taxon>
        <taxon>Pseudomonadati</taxon>
        <taxon>Pseudomonadota</taxon>
        <taxon>Gammaproteobacteria</taxon>
        <taxon>Moraxellales</taxon>
        <taxon>Moraxellaceae</taxon>
        <taxon>Faucicola</taxon>
    </lineage>
</organism>
<reference evidence="4 6" key="1">
    <citation type="submission" date="2017-12" db="EMBL/GenBank/DDBJ databases">
        <title>Phylogenetic diversity of female urinary microbiome.</title>
        <authorList>
            <person name="Thomas-White K."/>
            <person name="Wolfe A.J."/>
        </authorList>
    </citation>
    <scope>NUCLEOTIDE SEQUENCE [LARGE SCALE GENOMIC DNA]</scope>
    <source>
        <strain evidence="4 6">UMB0416</strain>
    </source>
</reference>
<dbReference type="GO" id="GO:1990133">
    <property type="term" value="C:molybdopterin adenylyltransferase complex"/>
    <property type="evidence" value="ECO:0007669"/>
    <property type="project" value="TreeGrafter"/>
</dbReference>
<protein>
    <recommendedName>
        <fullName evidence="3">Molybdopterin synthase sulfur carrier subunit</fullName>
    </recommendedName>
</protein>
<keyword evidence="7" id="KW-1185">Reference proteome</keyword>
<evidence type="ECO:0000313" key="5">
    <source>
        <dbReference type="EMBL" id="STY96388.1"/>
    </source>
</evidence>
<dbReference type="InterPro" id="IPR016155">
    <property type="entry name" value="Mopterin_synth/thiamin_S_b"/>
</dbReference>
<evidence type="ECO:0000313" key="7">
    <source>
        <dbReference type="Proteomes" id="UP000255230"/>
    </source>
</evidence>
<dbReference type="InterPro" id="IPR003749">
    <property type="entry name" value="ThiS/MoaD-like"/>
</dbReference>
<keyword evidence="1" id="KW-0547">Nucleotide-binding</keyword>
<evidence type="ECO:0000256" key="2">
    <source>
        <dbReference type="ARBA" id="ARBA00024200"/>
    </source>
</evidence>
<dbReference type="EMBL" id="UGPY01000001">
    <property type="protein sequence ID" value="STY96388.1"/>
    <property type="molecule type" value="Genomic_DNA"/>
</dbReference>
<dbReference type="GO" id="GO:0006777">
    <property type="term" value="P:Mo-molybdopterin cofactor biosynthetic process"/>
    <property type="evidence" value="ECO:0007669"/>
    <property type="project" value="InterPro"/>
</dbReference>
<accession>A0A109WBR7</accession>
<dbReference type="NCBIfam" id="TIGR01687">
    <property type="entry name" value="moaD_arch"/>
    <property type="match status" value="1"/>
</dbReference>
<dbReference type="Proteomes" id="UP000255230">
    <property type="component" value="Unassembled WGS sequence"/>
</dbReference>
<dbReference type="CDD" id="cd00754">
    <property type="entry name" value="Ubl_MoaD"/>
    <property type="match status" value="1"/>
</dbReference>
<proteinExistence type="inferred from homology"/>
<dbReference type="GO" id="GO:0000166">
    <property type="term" value="F:nucleotide binding"/>
    <property type="evidence" value="ECO:0007669"/>
    <property type="project" value="UniProtKB-KW"/>
</dbReference>
<dbReference type="InterPro" id="IPR012675">
    <property type="entry name" value="Beta-grasp_dom_sf"/>
</dbReference>
<evidence type="ECO:0000313" key="6">
    <source>
        <dbReference type="Proteomes" id="UP000234914"/>
    </source>
</evidence>
<dbReference type="AlphaFoldDB" id="A0A109WBR7"/>
<dbReference type="NCBIfam" id="TIGR01682">
    <property type="entry name" value="moaD"/>
    <property type="match status" value="1"/>
</dbReference>
<dbReference type="KEGG" id="mos:AXE82_06580"/>
<dbReference type="EMBL" id="PKJS01000009">
    <property type="protein sequence ID" value="PKZ68509.1"/>
    <property type="molecule type" value="Genomic_DNA"/>
</dbReference>
<evidence type="ECO:0000256" key="1">
    <source>
        <dbReference type="ARBA" id="ARBA00022741"/>
    </source>
</evidence>